<dbReference type="Gene3D" id="3.90.220.20">
    <property type="entry name" value="DNA methylase specificity domains"/>
    <property type="match status" value="1"/>
</dbReference>
<keyword evidence="5" id="KW-0540">Nuclease</keyword>
<evidence type="ECO:0000256" key="2">
    <source>
        <dbReference type="ARBA" id="ARBA00022747"/>
    </source>
</evidence>
<evidence type="ECO:0000259" key="4">
    <source>
        <dbReference type="Pfam" id="PF01420"/>
    </source>
</evidence>
<evidence type="ECO:0000256" key="1">
    <source>
        <dbReference type="ARBA" id="ARBA00010923"/>
    </source>
</evidence>
<gene>
    <name evidence="5" type="ORF">AVCANL283_08390</name>
</gene>
<keyword evidence="3" id="KW-0238">DNA-binding</keyword>
<evidence type="ECO:0000313" key="6">
    <source>
        <dbReference type="Proteomes" id="UP000786183"/>
    </source>
</evidence>
<organism evidence="5 6">
    <name type="scientific">Campylobacter canadensis</name>
    <dbReference type="NCBI Taxonomy" id="449520"/>
    <lineage>
        <taxon>Bacteria</taxon>
        <taxon>Pseudomonadati</taxon>
        <taxon>Campylobacterota</taxon>
        <taxon>Epsilonproteobacteria</taxon>
        <taxon>Campylobacterales</taxon>
        <taxon>Campylobacteraceae</taxon>
        <taxon>Campylobacter</taxon>
    </lineage>
</organism>
<keyword evidence="5" id="KW-0255">Endonuclease</keyword>
<comment type="caution">
    <text evidence="5">The sequence shown here is derived from an EMBL/GenBank/DDBJ whole genome shotgun (WGS) entry which is preliminary data.</text>
</comment>
<evidence type="ECO:0000256" key="3">
    <source>
        <dbReference type="ARBA" id="ARBA00023125"/>
    </source>
</evidence>
<dbReference type="GO" id="GO:0004519">
    <property type="term" value="F:endonuclease activity"/>
    <property type="evidence" value="ECO:0007669"/>
    <property type="project" value="UniProtKB-KW"/>
</dbReference>
<dbReference type="InterPro" id="IPR000055">
    <property type="entry name" value="Restrct_endonuc_typeI_TRD"/>
</dbReference>
<sequence length="181" mass="20970">MNKLSLNSVEWKSFRLSDIFSTLRGKRHIEKDRLKGNLPYASASSFNNGVTDFISNPLFISKNKLVVTTFCDAYYMEGEFTASDEMVLLSHKKLNKYNGLFIAQAIKSNKNKYTFGRKAFSKRLQEQMILLPIDEKGEPNWEFMENYIKQIMNRQKSQIINYYKSQLSDIAYGGGIYKIAI</sequence>
<dbReference type="SUPFAM" id="SSF116734">
    <property type="entry name" value="DNA methylase specificity domain"/>
    <property type="match status" value="1"/>
</dbReference>
<keyword evidence="5" id="KW-0378">Hydrolase</keyword>
<dbReference type="InterPro" id="IPR044946">
    <property type="entry name" value="Restrct_endonuc_typeI_TRD_sf"/>
</dbReference>
<evidence type="ECO:0000313" key="5">
    <source>
        <dbReference type="EMBL" id="MBZ7988108.1"/>
    </source>
</evidence>
<keyword evidence="2" id="KW-0680">Restriction system</keyword>
<accession>A0ABS7WU87</accession>
<dbReference type="RefSeq" id="WP_224325571.1">
    <property type="nucleotide sequence ID" value="NZ_JACGBB010000032.1"/>
</dbReference>
<dbReference type="Proteomes" id="UP000786183">
    <property type="component" value="Unassembled WGS sequence"/>
</dbReference>
<keyword evidence="6" id="KW-1185">Reference proteome</keyword>
<dbReference type="Pfam" id="PF01420">
    <property type="entry name" value="Methylase_S"/>
    <property type="match status" value="1"/>
</dbReference>
<protein>
    <submittedName>
        <fullName evidence="5">Restriction endonuclease subunit S</fullName>
    </submittedName>
</protein>
<name>A0ABS7WU87_9BACT</name>
<dbReference type="EMBL" id="JACGBB010000032">
    <property type="protein sequence ID" value="MBZ7988108.1"/>
    <property type="molecule type" value="Genomic_DNA"/>
</dbReference>
<proteinExistence type="inferred from homology"/>
<reference evidence="5 6" key="1">
    <citation type="submission" date="2020-07" db="EMBL/GenBank/DDBJ databases">
        <title>Transfer of Campylobacter canadensis to the novel genus Avispirillum gen. nov., that also includes two novel species recovered from migratory waterfowl: Avispirillum anseris sp. nov. and Avispirillum brantae sp. nov.</title>
        <authorList>
            <person name="Miller W.G."/>
            <person name="Chapman M.H."/>
            <person name="Yee E."/>
            <person name="Inglis G.D."/>
        </authorList>
    </citation>
    <scope>NUCLEOTIDE SEQUENCE [LARGE SCALE GENOMIC DNA]</scope>
    <source>
        <strain evidence="5 6">L283</strain>
    </source>
</reference>
<comment type="similarity">
    <text evidence="1">Belongs to the type-I restriction system S methylase family.</text>
</comment>
<feature type="domain" description="Type I restriction modification DNA specificity" evidence="4">
    <location>
        <begin position="9"/>
        <end position="159"/>
    </location>
</feature>